<keyword evidence="1" id="KW-0812">Transmembrane</keyword>
<name>A0ABX1EXA1_9PROT</name>
<comment type="caution">
    <text evidence="2">The sequence shown here is derived from an EMBL/GenBank/DDBJ whole genome shotgun (WGS) entry which is preliminary data.</text>
</comment>
<dbReference type="Proteomes" id="UP000765160">
    <property type="component" value="Unassembled WGS sequence"/>
</dbReference>
<evidence type="ECO:0000256" key="1">
    <source>
        <dbReference type="SAM" id="Phobius"/>
    </source>
</evidence>
<keyword evidence="1" id="KW-1133">Transmembrane helix</keyword>
<reference evidence="2 3" key="1">
    <citation type="submission" date="2020-03" db="EMBL/GenBank/DDBJ databases">
        <title>Roseomonas selenitidurans sp. nov. isolated from soil.</title>
        <authorList>
            <person name="Liu H."/>
        </authorList>
    </citation>
    <scope>NUCLEOTIDE SEQUENCE [LARGE SCALE GENOMIC DNA]</scope>
    <source>
        <strain evidence="2 3">JCM 15073</strain>
    </source>
</reference>
<keyword evidence="1" id="KW-0472">Membrane</keyword>
<keyword evidence="3" id="KW-1185">Reference proteome</keyword>
<protein>
    <submittedName>
        <fullName evidence="2">Uncharacterized protein</fullName>
    </submittedName>
</protein>
<feature type="transmembrane region" description="Helical" evidence="1">
    <location>
        <begin position="74"/>
        <end position="94"/>
    </location>
</feature>
<sequence>MWVWIIIAALFLFLVSRTMQENASSTRSGAAAFIGTLADSAALVLLTLGVFGLLLALVFGVMAPEGPRLAGDGLYGTLLWSAGLLAAGVLLILASGGIRRLGGKGAPAKALRGGH</sequence>
<accession>A0ABX1EXA1</accession>
<proteinExistence type="predicted"/>
<dbReference type="RefSeq" id="WP_168048962.1">
    <property type="nucleotide sequence ID" value="NZ_JAATJR010000002.1"/>
</dbReference>
<feature type="transmembrane region" description="Helical" evidence="1">
    <location>
        <begin position="42"/>
        <end position="62"/>
    </location>
</feature>
<evidence type="ECO:0000313" key="3">
    <source>
        <dbReference type="Proteomes" id="UP000765160"/>
    </source>
</evidence>
<gene>
    <name evidence="2" type="ORF">HB662_08000</name>
</gene>
<evidence type="ECO:0000313" key="2">
    <source>
        <dbReference type="EMBL" id="NKE44716.1"/>
    </source>
</evidence>
<organism evidence="2 3">
    <name type="scientific">Falsiroseomonas frigidaquae</name>
    <dbReference type="NCBI Taxonomy" id="487318"/>
    <lineage>
        <taxon>Bacteria</taxon>
        <taxon>Pseudomonadati</taxon>
        <taxon>Pseudomonadota</taxon>
        <taxon>Alphaproteobacteria</taxon>
        <taxon>Acetobacterales</taxon>
        <taxon>Roseomonadaceae</taxon>
        <taxon>Falsiroseomonas</taxon>
    </lineage>
</organism>
<dbReference type="EMBL" id="JAAVTX010000002">
    <property type="protein sequence ID" value="NKE44716.1"/>
    <property type="molecule type" value="Genomic_DNA"/>
</dbReference>